<evidence type="ECO:0000256" key="1">
    <source>
        <dbReference type="ARBA" id="ARBA00004141"/>
    </source>
</evidence>
<sequence>MTISNNIIMTLGCIISLVLGGLVILDIQTTILLMIFLIWGYVCFKNPTNLLYTLVFLIPFRDIHLISLFWVKNSLIFLLIMILIIKSWKGKINIERKINKISILIFCFVLCIIISLFKSYYNIQTSMYDSLFTSINFTLTNILLFIIAKKFISTEDELKKLFKVILCSFVVIAVLGIIQYYFESITILIPYVFSPYYYGRVTSTFDNPNYLGTFLSIGCGMWFIQMLNTKKKLNRILSGISLLIIFLAVVFTYSRFSLVLSIVAIFLGIYLNLKSKKSKVLLLIIVPIGIYITMQLIIPFLLDYRMSKVYEGSSFQGSIIQRQSDDMRFSGITAALEAIRQHPFGLGYGTFTNISSNYNTLGININTHNEYMRIWVELGFSGLICFALISIMALIQGFKKINTTNNPIYMAFLIGMIIYALGNFTLNSLENIQLIGYFWVILGVLTADSSKFKKSRKLE</sequence>
<dbReference type="RefSeq" id="WP_086404769.1">
    <property type="nucleotide sequence ID" value="NZ_MOOS01000193.1"/>
</dbReference>
<dbReference type="GO" id="GO:0016020">
    <property type="term" value="C:membrane"/>
    <property type="evidence" value="ECO:0007669"/>
    <property type="project" value="UniProtKB-SubCell"/>
</dbReference>
<feature type="transmembrane region" description="Helical" evidence="5">
    <location>
        <begin position="407"/>
        <end position="426"/>
    </location>
</feature>
<dbReference type="InterPro" id="IPR007016">
    <property type="entry name" value="O-antigen_ligase-rel_domated"/>
</dbReference>
<dbReference type="PANTHER" id="PTHR37422:SF17">
    <property type="entry name" value="O-ANTIGEN LIGASE"/>
    <property type="match status" value="1"/>
</dbReference>
<gene>
    <name evidence="7" type="ORF">BK750_30165</name>
</gene>
<reference evidence="7 8" key="1">
    <citation type="submission" date="2016-10" db="EMBL/GenBank/DDBJ databases">
        <title>Comparative genomics of Bacillus thuringiensis reveals a path to pathogens against multiple invertebrate hosts.</title>
        <authorList>
            <person name="Zheng J."/>
            <person name="Gao Q."/>
            <person name="Liu H."/>
            <person name="Peng D."/>
            <person name="Ruan L."/>
            <person name="Sun M."/>
        </authorList>
    </citation>
    <scope>NUCLEOTIDE SEQUENCE [LARGE SCALE GENOMIC DNA]</scope>
    <source>
        <strain evidence="7">BGSC 4CF1</strain>
    </source>
</reference>
<dbReference type="PANTHER" id="PTHR37422">
    <property type="entry name" value="TEICHURONIC ACID BIOSYNTHESIS PROTEIN TUAE"/>
    <property type="match status" value="1"/>
</dbReference>
<feature type="transmembrane region" description="Helical" evidence="5">
    <location>
        <begin position="432"/>
        <end position="450"/>
    </location>
</feature>
<feature type="transmembrane region" description="Helical" evidence="5">
    <location>
        <begin position="374"/>
        <end position="395"/>
    </location>
</feature>
<comment type="caution">
    <text evidence="7">The sequence shown here is derived from an EMBL/GenBank/DDBJ whole genome shotgun (WGS) entry which is preliminary data.</text>
</comment>
<feature type="domain" description="O-antigen ligase-related" evidence="6">
    <location>
        <begin position="241"/>
        <end position="387"/>
    </location>
</feature>
<comment type="subcellular location">
    <subcellularLocation>
        <location evidence="1">Membrane</location>
        <topology evidence="1">Multi-pass membrane protein</topology>
    </subcellularLocation>
</comment>
<feature type="transmembrane region" description="Helical" evidence="5">
    <location>
        <begin position="101"/>
        <end position="121"/>
    </location>
</feature>
<evidence type="ECO:0000313" key="8">
    <source>
        <dbReference type="Proteomes" id="UP000194853"/>
    </source>
</evidence>
<evidence type="ECO:0000256" key="3">
    <source>
        <dbReference type="ARBA" id="ARBA00022989"/>
    </source>
</evidence>
<dbReference type="AlphaFoldDB" id="A0A9X6M404"/>
<evidence type="ECO:0000259" key="6">
    <source>
        <dbReference type="Pfam" id="PF04932"/>
    </source>
</evidence>
<feature type="transmembrane region" description="Helical" evidence="5">
    <location>
        <begin position="127"/>
        <end position="148"/>
    </location>
</feature>
<feature type="transmembrane region" description="Helical" evidence="5">
    <location>
        <begin position="280"/>
        <end position="302"/>
    </location>
</feature>
<feature type="transmembrane region" description="Helical" evidence="5">
    <location>
        <begin position="32"/>
        <end position="57"/>
    </location>
</feature>
<feature type="transmembrane region" description="Helical" evidence="5">
    <location>
        <begin position="160"/>
        <end position="182"/>
    </location>
</feature>
<feature type="transmembrane region" description="Helical" evidence="5">
    <location>
        <begin position="234"/>
        <end position="251"/>
    </location>
</feature>
<evidence type="ECO:0000313" key="7">
    <source>
        <dbReference type="EMBL" id="OUB58489.1"/>
    </source>
</evidence>
<feature type="transmembrane region" description="Helical" evidence="5">
    <location>
        <begin position="210"/>
        <end position="227"/>
    </location>
</feature>
<keyword evidence="2 5" id="KW-0812">Transmembrane</keyword>
<protein>
    <recommendedName>
        <fullName evidence="6">O-antigen ligase-related domain-containing protein</fullName>
    </recommendedName>
</protein>
<evidence type="ECO:0000256" key="5">
    <source>
        <dbReference type="SAM" id="Phobius"/>
    </source>
</evidence>
<organism evidence="7 8">
    <name type="scientific">Bacillus thuringiensis subsp. jegathesan</name>
    <dbReference type="NCBI Taxonomy" id="56955"/>
    <lineage>
        <taxon>Bacteria</taxon>
        <taxon>Bacillati</taxon>
        <taxon>Bacillota</taxon>
        <taxon>Bacilli</taxon>
        <taxon>Bacillales</taxon>
        <taxon>Bacillaceae</taxon>
        <taxon>Bacillus</taxon>
        <taxon>Bacillus cereus group</taxon>
    </lineage>
</organism>
<dbReference type="EMBL" id="MOOS01000193">
    <property type="protein sequence ID" value="OUB58489.1"/>
    <property type="molecule type" value="Genomic_DNA"/>
</dbReference>
<proteinExistence type="predicted"/>
<feature type="transmembrane region" description="Helical" evidence="5">
    <location>
        <begin position="257"/>
        <end position="273"/>
    </location>
</feature>
<keyword evidence="3 5" id="KW-1133">Transmembrane helix</keyword>
<evidence type="ECO:0000256" key="2">
    <source>
        <dbReference type="ARBA" id="ARBA00022692"/>
    </source>
</evidence>
<dbReference type="Pfam" id="PF04932">
    <property type="entry name" value="Wzy_C"/>
    <property type="match status" value="1"/>
</dbReference>
<dbReference type="InterPro" id="IPR051533">
    <property type="entry name" value="WaaL-like"/>
</dbReference>
<keyword evidence="4 5" id="KW-0472">Membrane</keyword>
<dbReference type="Proteomes" id="UP000194853">
    <property type="component" value="Unassembled WGS sequence"/>
</dbReference>
<feature type="transmembrane region" description="Helical" evidence="5">
    <location>
        <begin position="63"/>
        <end position="85"/>
    </location>
</feature>
<evidence type="ECO:0000256" key="4">
    <source>
        <dbReference type="ARBA" id="ARBA00023136"/>
    </source>
</evidence>
<accession>A0A9X6M404</accession>
<name>A0A9X6M404_BACTJ</name>